<dbReference type="STRING" id="2741.SAMN04489866_10841"/>
<feature type="transmembrane region" description="Helical" evidence="6">
    <location>
        <begin position="12"/>
        <end position="44"/>
    </location>
</feature>
<evidence type="ECO:0000256" key="1">
    <source>
        <dbReference type="ARBA" id="ARBA00004141"/>
    </source>
</evidence>
<dbReference type="OrthoDB" id="3730291at2"/>
<dbReference type="InterPro" id="IPR003339">
    <property type="entry name" value="ABC/ECF_trnsptr_transmembrane"/>
</dbReference>
<comment type="subcellular location">
    <subcellularLocation>
        <location evidence="1">Membrane</location>
        <topology evidence="1">Multi-pass membrane protein</topology>
    </subcellularLocation>
</comment>
<feature type="transmembrane region" description="Helical" evidence="6">
    <location>
        <begin position="50"/>
        <end position="67"/>
    </location>
</feature>
<dbReference type="EMBL" id="FNAF01000008">
    <property type="protein sequence ID" value="SDD83742.1"/>
    <property type="molecule type" value="Genomic_DNA"/>
</dbReference>
<evidence type="ECO:0000313" key="7">
    <source>
        <dbReference type="EMBL" id="SDD83742.1"/>
    </source>
</evidence>
<organism evidence="7 8">
    <name type="scientific">Peptococcus niger</name>
    <dbReference type="NCBI Taxonomy" id="2741"/>
    <lineage>
        <taxon>Bacteria</taxon>
        <taxon>Bacillati</taxon>
        <taxon>Bacillota</taxon>
        <taxon>Clostridia</taxon>
        <taxon>Eubacteriales</taxon>
        <taxon>Peptococcaceae</taxon>
        <taxon>Peptococcus</taxon>
    </lineage>
</organism>
<dbReference type="PANTHER" id="PTHR34857:SF2">
    <property type="entry name" value="SLL0384 PROTEIN"/>
    <property type="match status" value="1"/>
</dbReference>
<name>A0A1G6Y0C9_PEPNI</name>
<keyword evidence="5 6" id="KW-0472">Membrane</keyword>
<keyword evidence="2" id="KW-1003">Cell membrane</keyword>
<keyword evidence="8" id="KW-1185">Reference proteome</keyword>
<feature type="transmembrane region" description="Helical" evidence="6">
    <location>
        <begin position="208"/>
        <end position="228"/>
    </location>
</feature>
<protein>
    <submittedName>
        <fullName evidence="7">Energy-coupling factor transport system permease protein</fullName>
    </submittedName>
</protein>
<gene>
    <name evidence="7" type="ORF">SAMN04489866_10841</name>
</gene>
<evidence type="ECO:0000256" key="5">
    <source>
        <dbReference type="ARBA" id="ARBA00023136"/>
    </source>
</evidence>
<dbReference type="GO" id="GO:0005886">
    <property type="term" value="C:plasma membrane"/>
    <property type="evidence" value="ECO:0007669"/>
    <property type="project" value="UniProtKB-ARBA"/>
</dbReference>
<dbReference type="Pfam" id="PF02361">
    <property type="entry name" value="CbiQ"/>
    <property type="match status" value="1"/>
</dbReference>
<keyword evidence="4 6" id="KW-1133">Transmembrane helix</keyword>
<dbReference type="InterPro" id="IPR051611">
    <property type="entry name" value="ECF_transporter_component"/>
</dbReference>
<sequence length="233" mass="26554">MIIKLDFRTKLFMTIVLSYVMVLGNIQTKYFVQAILISTIPIILLINAKYIRVAIIGVATLLFVYAADKFLIGLNYNPVVAILLIIVMVIKKILPAFLMGRYTILTSNVGESIYSLKKMKCPDEIAIPLTVMVRFFYAARIDYSNIKKAMRLRGLTLKKLIKSPILLFEYRLVPLLMCLSKAADDLTVSAMTKGLAVNQKRTSISETYMGLVDFMFFLIMAWIIYLYIRGKYA</sequence>
<evidence type="ECO:0000256" key="6">
    <source>
        <dbReference type="SAM" id="Phobius"/>
    </source>
</evidence>
<accession>A0A1G6Y0C9</accession>
<keyword evidence="3 6" id="KW-0812">Transmembrane</keyword>
<evidence type="ECO:0000313" key="8">
    <source>
        <dbReference type="Proteomes" id="UP000198995"/>
    </source>
</evidence>
<feature type="transmembrane region" description="Helical" evidence="6">
    <location>
        <begin position="79"/>
        <end position="105"/>
    </location>
</feature>
<dbReference type="Proteomes" id="UP000198995">
    <property type="component" value="Unassembled WGS sequence"/>
</dbReference>
<proteinExistence type="predicted"/>
<evidence type="ECO:0000256" key="3">
    <source>
        <dbReference type="ARBA" id="ARBA00022692"/>
    </source>
</evidence>
<dbReference type="PANTHER" id="PTHR34857">
    <property type="entry name" value="SLL0384 PROTEIN"/>
    <property type="match status" value="1"/>
</dbReference>
<dbReference type="RefSeq" id="WP_009525613.1">
    <property type="nucleotide sequence ID" value="NZ_FNAF01000008.1"/>
</dbReference>
<reference evidence="7 8" key="1">
    <citation type="submission" date="2016-10" db="EMBL/GenBank/DDBJ databases">
        <authorList>
            <person name="de Groot N.N."/>
        </authorList>
    </citation>
    <scope>NUCLEOTIDE SEQUENCE [LARGE SCALE GENOMIC DNA]</scope>
    <source>
        <strain evidence="7 8">DSM 20475</strain>
    </source>
</reference>
<evidence type="ECO:0000256" key="4">
    <source>
        <dbReference type="ARBA" id="ARBA00022989"/>
    </source>
</evidence>
<evidence type="ECO:0000256" key="2">
    <source>
        <dbReference type="ARBA" id="ARBA00022475"/>
    </source>
</evidence>
<dbReference type="AlphaFoldDB" id="A0A1G6Y0C9"/>
<dbReference type="CDD" id="cd16914">
    <property type="entry name" value="EcfT"/>
    <property type="match status" value="1"/>
</dbReference>